<evidence type="ECO:0000313" key="1">
    <source>
        <dbReference type="EMBL" id="MBD2565846.1"/>
    </source>
</evidence>
<keyword evidence="2" id="KW-1185">Reference proteome</keyword>
<accession>A0ABR8F744</accession>
<organism evidence="1 2">
    <name type="scientific">Nostoc linckia FACHB-391</name>
    <dbReference type="NCBI Taxonomy" id="2692906"/>
    <lineage>
        <taxon>Bacteria</taxon>
        <taxon>Bacillati</taxon>
        <taxon>Cyanobacteriota</taxon>
        <taxon>Cyanophyceae</taxon>
        <taxon>Nostocales</taxon>
        <taxon>Nostocaceae</taxon>
        <taxon>Nostoc</taxon>
    </lineage>
</organism>
<dbReference type="EMBL" id="JACJTE010000115">
    <property type="protein sequence ID" value="MBD2565846.1"/>
    <property type="molecule type" value="Genomic_DNA"/>
</dbReference>
<sequence length="85" mass="9933">MSEGVDNWHFSKSDACGGLRLRISRLQNREKLENAPSPVLKYLEQFKRPYLTEVEEKVLGLIENEYGIDDRFGFELNNGYDCNYL</sequence>
<comment type="caution">
    <text evidence="1">The sequence shown here is derived from an EMBL/GenBank/DDBJ whole genome shotgun (WGS) entry which is preliminary data.</text>
</comment>
<gene>
    <name evidence="1" type="ORF">H6G95_35880</name>
</gene>
<reference evidence="1 2" key="1">
    <citation type="journal article" date="2020" name="ISME J.">
        <title>Comparative genomics reveals insights into cyanobacterial evolution and habitat adaptation.</title>
        <authorList>
            <person name="Chen M.Y."/>
            <person name="Teng W.K."/>
            <person name="Zhao L."/>
            <person name="Hu C.X."/>
            <person name="Zhou Y.K."/>
            <person name="Han B.P."/>
            <person name="Song L.R."/>
            <person name="Shu W.S."/>
        </authorList>
    </citation>
    <scope>NUCLEOTIDE SEQUENCE [LARGE SCALE GENOMIC DNA]</scope>
    <source>
        <strain evidence="1 2">FACHB-391</strain>
    </source>
</reference>
<protein>
    <submittedName>
        <fullName evidence="1">Uncharacterized protein</fullName>
    </submittedName>
</protein>
<name>A0ABR8F744_NOSLI</name>
<dbReference type="Proteomes" id="UP000604661">
    <property type="component" value="Unassembled WGS sequence"/>
</dbReference>
<evidence type="ECO:0000313" key="2">
    <source>
        <dbReference type="Proteomes" id="UP000604661"/>
    </source>
</evidence>
<proteinExistence type="predicted"/>